<dbReference type="EMBL" id="JAHQIW010006470">
    <property type="protein sequence ID" value="KAJ1369259.1"/>
    <property type="molecule type" value="Genomic_DNA"/>
</dbReference>
<dbReference type="Proteomes" id="UP001196413">
    <property type="component" value="Unassembled WGS sequence"/>
</dbReference>
<keyword evidence="2" id="KW-1133">Transmembrane helix</keyword>
<feature type="domain" description="Solute carrier family 3 member 2 N-terminal" evidence="3">
    <location>
        <begin position="26"/>
        <end position="82"/>
    </location>
</feature>
<feature type="region of interest" description="Disordered" evidence="1">
    <location>
        <begin position="1"/>
        <end position="23"/>
    </location>
</feature>
<sequence length="103" mass="11766">MSHSASTMEMDQKSTRYDSTKHEELHSKPLIGLTKEQLELARQSRFWKIWRVSVFSAFWLLWIVMVAGAILIILLDNNADLPSTTTATPPNTTTNKYPIFLAI</sequence>
<proteinExistence type="predicted"/>
<evidence type="ECO:0000256" key="2">
    <source>
        <dbReference type="SAM" id="Phobius"/>
    </source>
</evidence>
<evidence type="ECO:0000259" key="3">
    <source>
        <dbReference type="Pfam" id="PF16028"/>
    </source>
</evidence>
<accession>A0AAD5WGA5</accession>
<protein>
    <recommendedName>
        <fullName evidence="3">Solute carrier family 3 member 2 N-terminal domain-containing protein</fullName>
    </recommendedName>
</protein>
<gene>
    <name evidence="4" type="ORF">KIN20_038446</name>
</gene>
<reference evidence="4" key="1">
    <citation type="submission" date="2021-06" db="EMBL/GenBank/DDBJ databases">
        <title>Parelaphostrongylus tenuis whole genome reference sequence.</title>
        <authorList>
            <person name="Garwood T.J."/>
            <person name="Larsen P.A."/>
            <person name="Fountain-Jones N.M."/>
            <person name="Garbe J.R."/>
            <person name="Macchietto M.G."/>
            <person name="Kania S.A."/>
            <person name="Gerhold R.W."/>
            <person name="Richards J.E."/>
            <person name="Wolf T.M."/>
        </authorList>
    </citation>
    <scope>NUCLEOTIDE SEQUENCE</scope>
    <source>
        <strain evidence="4">MNPRO001-30</strain>
        <tissue evidence="4">Meninges</tissue>
    </source>
</reference>
<dbReference type="InterPro" id="IPR031984">
    <property type="entry name" value="SLC3A2_N"/>
</dbReference>
<feature type="transmembrane region" description="Helical" evidence="2">
    <location>
        <begin position="52"/>
        <end position="75"/>
    </location>
</feature>
<evidence type="ECO:0000256" key="1">
    <source>
        <dbReference type="SAM" id="MobiDB-lite"/>
    </source>
</evidence>
<name>A0AAD5WGA5_PARTN</name>
<keyword evidence="5" id="KW-1185">Reference proteome</keyword>
<comment type="caution">
    <text evidence="4">The sequence shown here is derived from an EMBL/GenBank/DDBJ whole genome shotgun (WGS) entry which is preliminary data.</text>
</comment>
<keyword evidence="2" id="KW-0812">Transmembrane</keyword>
<evidence type="ECO:0000313" key="5">
    <source>
        <dbReference type="Proteomes" id="UP001196413"/>
    </source>
</evidence>
<keyword evidence="2" id="KW-0472">Membrane</keyword>
<evidence type="ECO:0000313" key="4">
    <source>
        <dbReference type="EMBL" id="KAJ1369259.1"/>
    </source>
</evidence>
<dbReference type="AlphaFoldDB" id="A0AAD5WGA5"/>
<organism evidence="4 5">
    <name type="scientific">Parelaphostrongylus tenuis</name>
    <name type="common">Meningeal worm</name>
    <dbReference type="NCBI Taxonomy" id="148309"/>
    <lineage>
        <taxon>Eukaryota</taxon>
        <taxon>Metazoa</taxon>
        <taxon>Ecdysozoa</taxon>
        <taxon>Nematoda</taxon>
        <taxon>Chromadorea</taxon>
        <taxon>Rhabditida</taxon>
        <taxon>Rhabditina</taxon>
        <taxon>Rhabditomorpha</taxon>
        <taxon>Strongyloidea</taxon>
        <taxon>Metastrongylidae</taxon>
        <taxon>Parelaphostrongylus</taxon>
    </lineage>
</organism>
<feature type="compositionally biased region" description="Basic and acidic residues" evidence="1">
    <location>
        <begin position="10"/>
        <end position="23"/>
    </location>
</feature>
<dbReference type="Pfam" id="PF16028">
    <property type="entry name" value="SLC3A2_N"/>
    <property type="match status" value="1"/>
</dbReference>